<dbReference type="SUPFAM" id="SSF47413">
    <property type="entry name" value="lambda repressor-like DNA-binding domains"/>
    <property type="match status" value="1"/>
</dbReference>
<reference evidence="1 2" key="1">
    <citation type="journal article" date="2024" name="Proc. Natl. Acad. Sci. U.S.A.">
        <title>The evolutionary genomics of adaptation to stress in wild rhizobium bacteria.</title>
        <authorList>
            <person name="Kehlet-Delgado H."/>
            <person name="Montoya A.P."/>
            <person name="Jensen K.T."/>
            <person name="Wendlandt C.E."/>
            <person name="Dexheimer C."/>
            <person name="Roberts M."/>
            <person name="Torres Martinez L."/>
            <person name="Friesen M.L."/>
            <person name="Griffitts J.S."/>
            <person name="Porter S.S."/>
        </authorList>
    </citation>
    <scope>NUCLEOTIDE SEQUENCE [LARGE SCALE GENOMIC DNA]</scope>
    <source>
        <strain evidence="1 2">M0641</strain>
    </source>
</reference>
<gene>
    <name evidence="1" type="ORF">NKI36_21155</name>
</gene>
<proteinExistence type="predicted"/>
<organism evidence="1 2">
    <name type="scientific">Mesorhizobium caraganae</name>
    <dbReference type="NCBI Taxonomy" id="483206"/>
    <lineage>
        <taxon>Bacteria</taxon>
        <taxon>Pseudomonadati</taxon>
        <taxon>Pseudomonadota</taxon>
        <taxon>Alphaproteobacteria</taxon>
        <taxon>Hyphomicrobiales</taxon>
        <taxon>Phyllobacteriaceae</taxon>
        <taxon>Mesorhizobium</taxon>
    </lineage>
</organism>
<dbReference type="EMBL" id="JAMYQB010000018">
    <property type="protein sequence ID" value="MER9406543.1"/>
    <property type="molecule type" value="Genomic_DNA"/>
</dbReference>
<name>A0ABV1Z3I2_9HYPH</name>
<dbReference type="Proteomes" id="UP001433071">
    <property type="component" value="Unassembled WGS sequence"/>
</dbReference>
<evidence type="ECO:0000313" key="2">
    <source>
        <dbReference type="Proteomes" id="UP001433071"/>
    </source>
</evidence>
<dbReference type="Gene3D" id="1.10.260.40">
    <property type="entry name" value="lambda repressor-like DNA-binding domains"/>
    <property type="match status" value="1"/>
</dbReference>
<evidence type="ECO:0008006" key="3">
    <source>
        <dbReference type="Google" id="ProtNLM"/>
    </source>
</evidence>
<keyword evidence="2" id="KW-1185">Reference proteome</keyword>
<dbReference type="RefSeq" id="WP_352559864.1">
    <property type="nucleotide sequence ID" value="NZ_JAMYQB010000018.1"/>
</dbReference>
<accession>A0ABV1Z3I2</accession>
<sequence length="78" mass="8741">MRLAASRALMQVEEAALGMERLCTIREIAQKAELGAAIVHRTLKNSREVHPETRRLVLDTVCLLNEEKIARAARFVGD</sequence>
<protein>
    <recommendedName>
        <fullName evidence="3">HTH lacI-type domain-containing protein</fullName>
    </recommendedName>
</protein>
<comment type="caution">
    <text evidence="1">The sequence shown here is derived from an EMBL/GenBank/DDBJ whole genome shotgun (WGS) entry which is preliminary data.</text>
</comment>
<evidence type="ECO:0000313" key="1">
    <source>
        <dbReference type="EMBL" id="MER9406543.1"/>
    </source>
</evidence>
<dbReference type="InterPro" id="IPR010982">
    <property type="entry name" value="Lambda_DNA-bd_dom_sf"/>
</dbReference>